<keyword evidence="4" id="KW-0010">Activator</keyword>
<dbReference type="PANTHER" id="PTHR30293:SF0">
    <property type="entry name" value="NITROGEN ASSIMILATION REGULATORY PROTEIN NAC"/>
    <property type="match status" value="1"/>
</dbReference>
<dbReference type="OrthoDB" id="9811588at2"/>
<keyword evidence="2" id="KW-0805">Transcription regulation</keyword>
<proteinExistence type="inferred from homology"/>
<dbReference type="InterPro" id="IPR036388">
    <property type="entry name" value="WH-like_DNA-bd_sf"/>
</dbReference>
<organism evidence="7 8">
    <name type="scientific">Pseudogemmobacter humi</name>
    <dbReference type="NCBI Taxonomy" id="2483812"/>
    <lineage>
        <taxon>Bacteria</taxon>
        <taxon>Pseudomonadati</taxon>
        <taxon>Pseudomonadota</taxon>
        <taxon>Alphaproteobacteria</taxon>
        <taxon>Rhodobacterales</taxon>
        <taxon>Paracoccaceae</taxon>
        <taxon>Pseudogemmobacter</taxon>
    </lineage>
</organism>
<dbReference type="GO" id="GO:0003677">
    <property type="term" value="F:DNA binding"/>
    <property type="evidence" value="ECO:0007669"/>
    <property type="project" value="UniProtKB-KW"/>
</dbReference>
<comment type="similarity">
    <text evidence="1">Belongs to the LysR transcriptional regulatory family.</text>
</comment>
<dbReference type="GO" id="GO:0003700">
    <property type="term" value="F:DNA-binding transcription factor activity"/>
    <property type="evidence" value="ECO:0007669"/>
    <property type="project" value="InterPro"/>
</dbReference>
<protein>
    <submittedName>
        <fullName evidence="7">HTH-type transcriptional regulator CynR</fullName>
    </submittedName>
</protein>
<keyword evidence="5" id="KW-0804">Transcription</keyword>
<dbReference type="PANTHER" id="PTHR30293">
    <property type="entry name" value="TRANSCRIPTIONAL REGULATORY PROTEIN NAC-RELATED"/>
    <property type="match status" value="1"/>
</dbReference>
<dbReference type="SUPFAM" id="SSF53850">
    <property type="entry name" value="Periplasmic binding protein-like II"/>
    <property type="match status" value="1"/>
</dbReference>
<dbReference type="SUPFAM" id="SSF46785">
    <property type="entry name" value="Winged helix' DNA-binding domain"/>
    <property type="match status" value="1"/>
</dbReference>
<evidence type="ECO:0000256" key="2">
    <source>
        <dbReference type="ARBA" id="ARBA00023015"/>
    </source>
</evidence>
<evidence type="ECO:0000256" key="3">
    <source>
        <dbReference type="ARBA" id="ARBA00023125"/>
    </source>
</evidence>
<evidence type="ECO:0000313" key="8">
    <source>
        <dbReference type="Proteomes" id="UP000277498"/>
    </source>
</evidence>
<dbReference type="Pfam" id="PF03466">
    <property type="entry name" value="LysR_substrate"/>
    <property type="match status" value="1"/>
</dbReference>
<dbReference type="Proteomes" id="UP000277498">
    <property type="component" value="Unassembled WGS sequence"/>
</dbReference>
<dbReference type="GO" id="GO:2000142">
    <property type="term" value="P:regulation of DNA-templated transcription initiation"/>
    <property type="evidence" value="ECO:0007669"/>
    <property type="project" value="TreeGrafter"/>
</dbReference>
<feature type="domain" description="HTH lysR-type" evidence="6">
    <location>
        <begin position="1"/>
        <end position="58"/>
    </location>
</feature>
<dbReference type="Gene3D" id="3.40.190.10">
    <property type="entry name" value="Periplasmic binding protein-like II"/>
    <property type="match status" value="2"/>
</dbReference>
<evidence type="ECO:0000256" key="1">
    <source>
        <dbReference type="ARBA" id="ARBA00009437"/>
    </source>
</evidence>
<keyword evidence="3" id="KW-0238">DNA-binding</keyword>
<gene>
    <name evidence="7" type="primary">cynR_1</name>
    <name evidence="7" type="ORF">XINFAN_00748</name>
</gene>
<accession>A0A3P5X284</accession>
<dbReference type="AlphaFoldDB" id="A0A3P5X284"/>
<dbReference type="Gene3D" id="1.10.10.10">
    <property type="entry name" value="Winged helix-like DNA-binding domain superfamily/Winged helix DNA-binding domain"/>
    <property type="match status" value="1"/>
</dbReference>
<dbReference type="PRINTS" id="PR00039">
    <property type="entry name" value="HTHLYSR"/>
</dbReference>
<dbReference type="InterPro" id="IPR005119">
    <property type="entry name" value="LysR_subst-bd"/>
</dbReference>
<dbReference type="RefSeq" id="WP_124085178.1">
    <property type="nucleotide sequence ID" value="NZ_UXAW01000041.1"/>
</dbReference>
<reference evidence="7 8" key="1">
    <citation type="submission" date="2018-11" db="EMBL/GenBank/DDBJ databases">
        <authorList>
            <person name="Criscuolo A."/>
        </authorList>
    </citation>
    <scope>NUCLEOTIDE SEQUENCE [LARGE SCALE GENOMIC DNA]</scope>
    <source>
        <strain evidence="7">ACIP111625</strain>
    </source>
</reference>
<sequence>MDITQIRTLIQVAETGSLSKAADRLCIAQPALSRHVRMLEEELGTRLFERHGRGMVLTEQGQIALRHAQRIVAEIDEMRISVADESESLRGHIAIGLTPTVSDILAVPLFDTIREACPYATVRIVNSYSLYLMDWALQGKIDVLVLYDPLGIRSLRAEPLVEEDLYAVAPPEAGLQPDMPLNVRDLRDAPLALPGRDHSLRILVENAAKACRSTLNVVVEADSLSIVRDLVREGRCWTILPLAAVQDDLAAGRVSVAPLASPVIKRKLELCFPSDRPVSQLADFAGRSIASISRKLVREGRWPGRIVT</sequence>
<keyword evidence="8" id="KW-1185">Reference proteome</keyword>
<dbReference type="EMBL" id="UXAW01000041">
    <property type="protein sequence ID" value="VDC22347.1"/>
    <property type="molecule type" value="Genomic_DNA"/>
</dbReference>
<evidence type="ECO:0000256" key="4">
    <source>
        <dbReference type="ARBA" id="ARBA00023159"/>
    </source>
</evidence>
<dbReference type="InterPro" id="IPR000847">
    <property type="entry name" value="LysR_HTH_N"/>
</dbReference>
<dbReference type="PROSITE" id="PS50931">
    <property type="entry name" value="HTH_LYSR"/>
    <property type="match status" value="1"/>
</dbReference>
<evidence type="ECO:0000313" key="7">
    <source>
        <dbReference type="EMBL" id="VDC22347.1"/>
    </source>
</evidence>
<dbReference type="InterPro" id="IPR036390">
    <property type="entry name" value="WH_DNA-bd_sf"/>
</dbReference>
<evidence type="ECO:0000259" key="6">
    <source>
        <dbReference type="PROSITE" id="PS50931"/>
    </source>
</evidence>
<dbReference type="Pfam" id="PF00126">
    <property type="entry name" value="HTH_1"/>
    <property type="match status" value="1"/>
</dbReference>
<evidence type="ECO:0000256" key="5">
    <source>
        <dbReference type="ARBA" id="ARBA00023163"/>
    </source>
</evidence>
<dbReference type="FunFam" id="1.10.10.10:FF:000001">
    <property type="entry name" value="LysR family transcriptional regulator"/>
    <property type="match status" value="1"/>
</dbReference>
<name>A0A3P5X284_9RHOB</name>